<keyword evidence="2" id="KW-1185">Reference proteome</keyword>
<reference evidence="1 2" key="1">
    <citation type="submission" date="2020-03" db="EMBL/GenBank/DDBJ databases">
        <title>Draft genome sequence of environmentally isolated violet-colored cultures.</title>
        <authorList>
            <person name="Wilson H.S."/>
        </authorList>
    </citation>
    <scope>NUCLEOTIDE SEQUENCE [LARGE SCALE GENOMIC DNA]</scope>
    <source>
        <strain evidence="1 2">HSC-16F04</strain>
    </source>
</reference>
<organism evidence="1 2">
    <name type="scientific">Iodobacter violaceini</name>
    <dbReference type="NCBI Taxonomy" id="3044271"/>
    <lineage>
        <taxon>Bacteria</taxon>
        <taxon>Pseudomonadati</taxon>
        <taxon>Pseudomonadota</taxon>
        <taxon>Betaproteobacteria</taxon>
        <taxon>Neisseriales</taxon>
        <taxon>Chitinibacteraceae</taxon>
        <taxon>Iodobacter</taxon>
    </lineage>
</organism>
<evidence type="ECO:0000313" key="2">
    <source>
        <dbReference type="Proteomes" id="UP000712570"/>
    </source>
</evidence>
<dbReference type="EMBL" id="JAAOLX010000010">
    <property type="protein sequence ID" value="NHQ87866.1"/>
    <property type="molecule type" value="Genomic_DNA"/>
</dbReference>
<protein>
    <submittedName>
        <fullName evidence="1">Uncharacterized protein</fullName>
    </submittedName>
</protein>
<proteinExistence type="predicted"/>
<gene>
    <name evidence="1" type="ORF">HA050_17290</name>
</gene>
<comment type="caution">
    <text evidence="1">The sequence shown here is derived from an EMBL/GenBank/DDBJ whole genome shotgun (WGS) entry which is preliminary data.</text>
</comment>
<evidence type="ECO:0000313" key="1">
    <source>
        <dbReference type="EMBL" id="NHQ87866.1"/>
    </source>
</evidence>
<accession>A0ABX0KTA7</accession>
<name>A0ABX0KTA7_9NEIS</name>
<dbReference type="RefSeq" id="WP_166828917.1">
    <property type="nucleotide sequence ID" value="NZ_JAAOLX010000010.1"/>
</dbReference>
<sequence>MFMKYFGTGSTIKLGDQVVADGVEGVVICDYESQLCLSGYESWLTMEKLANGDIFSGGVMVKTEEYGFLYYSRADIDLLPRK</sequence>
<dbReference type="Proteomes" id="UP000712570">
    <property type="component" value="Unassembled WGS sequence"/>
</dbReference>